<dbReference type="Proteomes" id="UP000004828">
    <property type="component" value="Unassembled WGS sequence"/>
</dbReference>
<proteinExistence type="predicted"/>
<protein>
    <submittedName>
        <fullName evidence="1">Uncharacterized protein</fullName>
    </submittedName>
</protein>
<evidence type="ECO:0000313" key="2">
    <source>
        <dbReference type="Proteomes" id="UP000004828"/>
    </source>
</evidence>
<comment type="caution">
    <text evidence="1">The sequence shown here is derived from an EMBL/GenBank/DDBJ whole genome shotgun (WGS) entry which is preliminary data.</text>
</comment>
<evidence type="ECO:0000313" key="1">
    <source>
        <dbReference type="EMBL" id="EEU99017.1"/>
    </source>
</evidence>
<reference evidence="1 2" key="1">
    <citation type="submission" date="2009-08" db="EMBL/GenBank/DDBJ databases">
        <authorList>
            <person name="Weinstock G."/>
            <person name="Sodergren E."/>
            <person name="Clifton S."/>
            <person name="Fulton L."/>
            <person name="Fulton B."/>
            <person name="Courtney L."/>
            <person name="Fronick C."/>
            <person name="Harrison M."/>
            <person name="Strong C."/>
            <person name="Farmer C."/>
            <person name="Delahaunty K."/>
            <person name="Markovic C."/>
            <person name="Hall O."/>
            <person name="Minx P."/>
            <person name="Tomlinson C."/>
            <person name="Mitreva M."/>
            <person name="Nelson J."/>
            <person name="Hou S."/>
            <person name="Wollam A."/>
            <person name="Pepin K.H."/>
            <person name="Johnson M."/>
            <person name="Bhonagiri V."/>
            <person name="Nash W.E."/>
            <person name="Warren W."/>
            <person name="Chinwalla A."/>
            <person name="Mardis E.R."/>
            <person name="Wilson R.K."/>
        </authorList>
    </citation>
    <scope>NUCLEOTIDE SEQUENCE [LARGE SCALE GENOMIC DNA]</scope>
    <source>
        <strain evidence="1 2">L1-82</strain>
    </source>
</reference>
<dbReference type="EMBL" id="ABYJ02000252">
    <property type="protein sequence ID" value="EEU99017.1"/>
    <property type="molecule type" value="Genomic_DNA"/>
</dbReference>
<organism evidence="1 2">
    <name type="scientific">Roseburia intestinalis L1-82</name>
    <dbReference type="NCBI Taxonomy" id="536231"/>
    <lineage>
        <taxon>Bacteria</taxon>
        <taxon>Bacillati</taxon>
        <taxon>Bacillota</taxon>
        <taxon>Clostridia</taxon>
        <taxon>Lachnospirales</taxon>
        <taxon>Lachnospiraceae</taxon>
        <taxon>Roseburia</taxon>
    </lineage>
</organism>
<dbReference type="HOGENOM" id="CLU_3011511_0_0_9"/>
<dbReference type="AlphaFoldDB" id="C7GGM2"/>
<name>C7GGM2_9FIRM</name>
<accession>C7GGM2</accession>
<sequence length="56" mass="6709">MWKYNQNLKCFLKDNRNVDVCEYWVYHSVMDKKRCQKGAVFPYINKNAIDGIHAVI</sequence>
<gene>
    <name evidence="1" type="ORF">ROSINTL182_09090</name>
</gene>